<dbReference type="InterPro" id="IPR010919">
    <property type="entry name" value="SAND-like_dom_sf"/>
</dbReference>
<dbReference type="SMART" id="SM00249">
    <property type="entry name" value="PHD"/>
    <property type="match status" value="1"/>
</dbReference>
<evidence type="ECO:0000313" key="10">
    <source>
        <dbReference type="Ensembl" id="ENSCMIP00000023840.1"/>
    </source>
</evidence>
<dbReference type="PROSITE" id="PS50864">
    <property type="entry name" value="SAND"/>
    <property type="match status" value="1"/>
</dbReference>
<dbReference type="GeneTree" id="ENSGT00940000155124"/>
<dbReference type="InterPro" id="IPR011011">
    <property type="entry name" value="Znf_FYVE_PHD"/>
</dbReference>
<keyword evidence="3" id="KW-0862">Zinc</keyword>
<dbReference type="Pfam" id="PF01342">
    <property type="entry name" value="SAND"/>
    <property type="match status" value="1"/>
</dbReference>
<dbReference type="GO" id="GO:0005634">
    <property type="term" value="C:nucleus"/>
    <property type="evidence" value="ECO:0007669"/>
    <property type="project" value="TreeGrafter"/>
</dbReference>
<evidence type="ECO:0000256" key="4">
    <source>
        <dbReference type="ARBA" id="ARBA00023117"/>
    </source>
</evidence>
<reference evidence="11" key="2">
    <citation type="journal article" date="2007" name="PLoS Biol.">
        <title>Survey sequencing and comparative analysis of the elephant shark (Callorhinchus milii) genome.</title>
        <authorList>
            <person name="Venkatesh B."/>
            <person name="Kirkness E.F."/>
            <person name="Loh Y.H."/>
            <person name="Halpern A.L."/>
            <person name="Lee A.P."/>
            <person name="Johnson J."/>
            <person name="Dandona N."/>
            <person name="Viswanathan L.D."/>
            <person name="Tay A."/>
            <person name="Venter J.C."/>
            <person name="Strausberg R.L."/>
            <person name="Brenner S."/>
        </authorList>
    </citation>
    <scope>NUCLEOTIDE SEQUENCE [LARGE SCALE GENOMIC DNA]</scope>
</reference>
<dbReference type="PROSITE" id="PS50014">
    <property type="entry name" value="BROMODOMAIN_2"/>
    <property type="match status" value="1"/>
</dbReference>
<dbReference type="GO" id="GO:0000981">
    <property type="term" value="F:DNA-binding transcription factor activity, RNA polymerase II-specific"/>
    <property type="evidence" value="ECO:0007669"/>
    <property type="project" value="TreeGrafter"/>
</dbReference>
<evidence type="ECO:0000256" key="3">
    <source>
        <dbReference type="ARBA" id="ARBA00022833"/>
    </source>
</evidence>
<evidence type="ECO:0000313" key="11">
    <source>
        <dbReference type="Proteomes" id="UP000314986"/>
    </source>
</evidence>
<reference evidence="11" key="1">
    <citation type="journal article" date="2006" name="Science">
        <title>Ancient noncoding elements conserved in the human genome.</title>
        <authorList>
            <person name="Venkatesh B."/>
            <person name="Kirkness E.F."/>
            <person name="Loh Y.H."/>
            <person name="Halpern A.L."/>
            <person name="Lee A.P."/>
            <person name="Johnson J."/>
            <person name="Dandona N."/>
            <person name="Viswanathan L.D."/>
            <person name="Tay A."/>
            <person name="Venter J.C."/>
            <person name="Strausberg R.L."/>
            <person name="Brenner S."/>
        </authorList>
    </citation>
    <scope>NUCLEOTIDE SEQUENCE [LARGE SCALE GENOMIC DNA]</scope>
</reference>
<feature type="domain" description="SAND" evidence="9">
    <location>
        <begin position="1"/>
        <end position="65"/>
    </location>
</feature>
<dbReference type="InterPro" id="IPR019786">
    <property type="entry name" value="Zinc_finger_PHD-type_CS"/>
</dbReference>
<dbReference type="PANTHER" id="PTHR46386">
    <property type="entry name" value="NUCLEAR BODY PROTEIN SP140"/>
    <property type="match status" value="1"/>
</dbReference>
<dbReference type="Pfam" id="PF00628">
    <property type="entry name" value="PHD"/>
    <property type="match status" value="1"/>
</dbReference>
<dbReference type="STRING" id="7868.ENSCMIP00000023840"/>
<dbReference type="PRINTS" id="PR00503">
    <property type="entry name" value="BROMODOMAIN"/>
</dbReference>
<evidence type="ECO:0000256" key="5">
    <source>
        <dbReference type="PROSITE-ProRule" id="PRU00035"/>
    </source>
</evidence>
<name>A0A4W3IT43_CALMI</name>
<dbReference type="SUPFAM" id="SSF57903">
    <property type="entry name" value="FYVE/PHD zinc finger"/>
    <property type="match status" value="1"/>
</dbReference>
<dbReference type="PROSITE" id="PS50016">
    <property type="entry name" value="ZF_PHD_2"/>
    <property type="match status" value="1"/>
</dbReference>
<dbReference type="InterPro" id="IPR001965">
    <property type="entry name" value="Znf_PHD"/>
</dbReference>
<feature type="domain" description="Bromo" evidence="7">
    <location>
        <begin position="184"/>
        <end position="239"/>
    </location>
</feature>
<dbReference type="Proteomes" id="UP000314986">
    <property type="component" value="Unassembled WGS sequence"/>
</dbReference>
<dbReference type="Gene3D" id="1.20.920.10">
    <property type="entry name" value="Bromodomain-like"/>
    <property type="match status" value="1"/>
</dbReference>
<dbReference type="InterPro" id="IPR036427">
    <property type="entry name" value="Bromodomain-like_sf"/>
</dbReference>
<dbReference type="InterPro" id="IPR013083">
    <property type="entry name" value="Znf_RING/FYVE/PHD"/>
</dbReference>
<keyword evidence="2 6" id="KW-0863">Zinc-finger</keyword>
<dbReference type="Gene3D" id="3.30.40.10">
    <property type="entry name" value="Zinc/RING finger domain, C3HC4 (zinc finger)"/>
    <property type="match status" value="1"/>
</dbReference>
<dbReference type="Gene3D" id="3.10.390.10">
    <property type="entry name" value="SAND domain-like"/>
    <property type="match status" value="1"/>
</dbReference>
<dbReference type="SUPFAM" id="SSF63763">
    <property type="entry name" value="SAND domain-like"/>
    <property type="match status" value="1"/>
</dbReference>
<dbReference type="InterPro" id="IPR019787">
    <property type="entry name" value="Znf_PHD-finger"/>
</dbReference>
<dbReference type="InterPro" id="IPR043563">
    <property type="entry name" value="Sp110/Sp140/Sp140L-like"/>
</dbReference>
<keyword evidence="4 5" id="KW-0103">Bromodomain</keyword>
<evidence type="ECO:0000259" key="9">
    <source>
        <dbReference type="PROSITE" id="PS50864"/>
    </source>
</evidence>
<evidence type="ECO:0000259" key="7">
    <source>
        <dbReference type="PROSITE" id="PS50014"/>
    </source>
</evidence>
<organism evidence="10 11">
    <name type="scientific">Callorhinchus milii</name>
    <name type="common">Ghost shark</name>
    <dbReference type="NCBI Taxonomy" id="7868"/>
    <lineage>
        <taxon>Eukaryota</taxon>
        <taxon>Metazoa</taxon>
        <taxon>Chordata</taxon>
        <taxon>Craniata</taxon>
        <taxon>Vertebrata</taxon>
        <taxon>Chondrichthyes</taxon>
        <taxon>Holocephali</taxon>
        <taxon>Chimaeriformes</taxon>
        <taxon>Callorhinchidae</taxon>
        <taxon>Callorhinchus</taxon>
    </lineage>
</organism>
<dbReference type="GO" id="GO:0003677">
    <property type="term" value="F:DNA binding"/>
    <property type="evidence" value="ECO:0007669"/>
    <property type="project" value="InterPro"/>
</dbReference>
<keyword evidence="11" id="KW-1185">Reference proteome</keyword>
<dbReference type="PROSITE" id="PS01359">
    <property type="entry name" value="ZF_PHD_1"/>
    <property type="match status" value="1"/>
</dbReference>
<dbReference type="GO" id="GO:0008270">
    <property type="term" value="F:zinc ion binding"/>
    <property type="evidence" value="ECO:0007669"/>
    <property type="project" value="UniProtKB-KW"/>
</dbReference>
<dbReference type="SMART" id="SM00258">
    <property type="entry name" value="SAND"/>
    <property type="match status" value="1"/>
</dbReference>
<dbReference type="InterPro" id="IPR001487">
    <property type="entry name" value="Bromodomain"/>
</dbReference>
<protein>
    <recommendedName>
        <fullName evidence="12">Nuclear body protein SP140-like protein</fullName>
    </recommendedName>
</protein>
<dbReference type="AlphaFoldDB" id="A0A4W3IT43"/>
<dbReference type="PANTHER" id="PTHR46386:SF1">
    <property type="entry name" value="NUCLEAR BODY PROTEIN SP140-LIKE PROTEIN"/>
    <property type="match status" value="1"/>
</dbReference>
<proteinExistence type="predicted"/>
<dbReference type="Ensembl" id="ENSCMIT00000024243.1">
    <property type="protein sequence ID" value="ENSCMIP00000023840.1"/>
    <property type="gene ID" value="ENSCMIG00000010623.1"/>
</dbReference>
<sequence length="259" mass="30035">MNGILHKCRFISGIHGKCIRTETKWCTPVEFEDLSDSNKDLKYWKRNIRCKSETLGKLIQKGYLKLHKLHCDCECCHPQFVDQNENNDDVCTVCKDGGDLICCDECPRAFHKQCLVSRFELSEKWVCTFCKIRNLSEDKSGSDISNNGLLTQPMCPKQLMKCEFVLLQLCCNEESRCFEKDPCKTIPSYSNVIDKPMWLHKVKENLMAKNYPSVHKFATDVYLIFQNCIKFNQGNEFEAIGRKLDNKFKANLRQVFGIS</sequence>
<evidence type="ECO:0000259" key="8">
    <source>
        <dbReference type="PROSITE" id="PS50016"/>
    </source>
</evidence>
<feature type="domain" description="PHD-type" evidence="8">
    <location>
        <begin position="88"/>
        <end position="133"/>
    </location>
</feature>
<dbReference type="SMART" id="SM00297">
    <property type="entry name" value="BROMO"/>
    <property type="match status" value="1"/>
</dbReference>
<accession>A0A4W3IT43</accession>
<reference evidence="11" key="3">
    <citation type="journal article" date="2014" name="Nature">
        <title>Elephant shark genome provides unique insights into gnathostome evolution.</title>
        <authorList>
            <consortium name="International Elephant Shark Genome Sequencing Consortium"/>
            <person name="Venkatesh B."/>
            <person name="Lee A.P."/>
            <person name="Ravi V."/>
            <person name="Maurya A.K."/>
            <person name="Lian M.M."/>
            <person name="Swann J.B."/>
            <person name="Ohta Y."/>
            <person name="Flajnik M.F."/>
            <person name="Sutoh Y."/>
            <person name="Kasahara M."/>
            <person name="Hoon S."/>
            <person name="Gangu V."/>
            <person name="Roy S.W."/>
            <person name="Irimia M."/>
            <person name="Korzh V."/>
            <person name="Kondrychyn I."/>
            <person name="Lim Z.W."/>
            <person name="Tay B.H."/>
            <person name="Tohari S."/>
            <person name="Kong K.W."/>
            <person name="Ho S."/>
            <person name="Lorente-Galdos B."/>
            <person name="Quilez J."/>
            <person name="Marques-Bonet T."/>
            <person name="Raney B.J."/>
            <person name="Ingham P.W."/>
            <person name="Tay A."/>
            <person name="Hillier L.W."/>
            <person name="Minx P."/>
            <person name="Boehm T."/>
            <person name="Wilson R.K."/>
            <person name="Brenner S."/>
            <person name="Warren W.C."/>
        </authorList>
    </citation>
    <scope>NUCLEOTIDE SEQUENCE [LARGE SCALE GENOMIC DNA]</scope>
</reference>
<reference evidence="10" key="4">
    <citation type="submission" date="2025-08" db="UniProtKB">
        <authorList>
            <consortium name="Ensembl"/>
        </authorList>
    </citation>
    <scope>IDENTIFICATION</scope>
</reference>
<dbReference type="InterPro" id="IPR000770">
    <property type="entry name" value="SAND_dom"/>
</dbReference>
<dbReference type="OMA" id="KMYLQVK"/>
<dbReference type="InParanoid" id="A0A4W3IT43"/>
<evidence type="ECO:0008006" key="12">
    <source>
        <dbReference type="Google" id="ProtNLM"/>
    </source>
</evidence>
<dbReference type="Pfam" id="PF00439">
    <property type="entry name" value="Bromodomain"/>
    <property type="match status" value="1"/>
</dbReference>
<dbReference type="SUPFAM" id="SSF47370">
    <property type="entry name" value="Bromodomain"/>
    <property type="match status" value="1"/>
</dbReference>
<evidence type="ECO:0000256" key="1">
    <source>
        <dbReference type="ARBA" id="ARBA00022723"/>
    </source>
</evidence>
<evidence type="ECO:0000256" key="2">
    <source>
        <dbReference type="ARBA" id="ARBA00022771"/>
    </source>
</evidence>
<reference evidence="10" key="5">
    <citation type="submission" date="2025-09" db="UniProtKB">
        <authorList>
            <consortium name="Ensembl"/>
        </authorList>
    </citation>
    <scope>IDENTIFICATION</scope>
</reference>
<keyword evidence="1" id="KW-0479">Metal-binding</keyword>
<evidence type="ECO:0000256" key="6">
    <source>
        <dbReference type="PROSITE-ProRule" id="PRU00146"/>
    </source>
</evidence>